<dbReference type="STRING" id="930152.SAMN05216565_104296"/>
<dbReference type="AlphaFoldDB" id="A0A1H0UC62"/>
<evidence type="ECO:0000259" key="1">
    <source>
        <dbReference type="Pfam" id="PF13400"/>
    </source>
</evidence>
<dbReference type="RefSeq" id="WP_090853764.1">
    <property type="nucleotide sequence ID" value="NZ_FNJU01000004.1"/>
</dbReference>
<feature type="domain" description="Putative Flp pilus-assembly TadG-like N-terminal" evidence="1">
    <location>
        <begin position="14"/>
        <end position="60"/>
    </location>
</feature>
<reference evidence="3" key="1">
    <citation type="submission" date="2016-10" db="EMBL/GenBank/DDBJ databases">
        <authorList>
            <person name="Varghese N."/>
            <person name="Submissions S."/>
        </authorList>
    </citation>
    <scope>NUCLEOTIDE SEQUENCE [LARGE SCALE GENOMIC DNA]</scope>
    <source>
        <strain evidence="3">IBRC-M10078</strain>
    </source>
</reference>
<protein>
    <submittedName>
        <fullName evidence="2">Flp pilus assembly protein TadG</fullName>
    </submittedName>
</protein>
<organism evidence="2 3">
    <name type="scientific">Litchfieldia salsa</name>
    <dbReference type="NCBI Taxonomy" id="930152"/>
    <lineage>
        <taxon>Bacteria</taxon>
        <taxon>Bacillati</taxon>
        <taxon>Bacillota</taxon>
        <taxon>Bacilli</taxon>
        <taxon>Bacillales</taxon>
        <taxon>Bacillaceae</taxon>
        <taxon>Litchfieldia</taxon>
    </lineage>
</organism>
<sequence>MKKIMSIILRNQTGNVVLVVALSMGFLMGATALSVDVGKVYSEKASLQKALDAAVLAGAQVIRNSEAQAITVAKELSQKNSYPLENSQFTTTSDSIKVAEQVTVPMTFLSILGIENIEVTASARAVVAPLQTGRGITPIAVEKDSIPNGTELKCANTGNASGNCGYLALGGSGANELANGILNGSEVSVGSLQSVVTEPGQKWGPVKSAFQELIDRDANKPHCQDPATADNTCSRVIYVMVIDSWDDAQGRDTVPVVGLAAYWVEDILEPKRIVGKFIKTITAGEIGLTGSEFSLYGVKLVE</sequence>
<gene>
    <name evidence="2" type="ORF">SAMN05216565_104296</name>
</gene>
<dbReference type="Proteomes" id="UP000199159">
    <property type="component" value="Unassembled WGS sequence"/>
</dbReference>
<keyword evidence="3" id="KW-1185">Reference proteome</keyword>
<evidence type="ECO:0000313" key="3">
    <source>
        <dbReference type="Proteomes" id="UP000199159"/>
    </source>
</evidence>
<accession>A0A1H0UC62</accession>
<evidence type="ECO:0000313" key="2">
    <source>
        <dbReference type="EMBL" id="SDP63769.1"/>
    </source>
</evidence>
<dbReference type="InterPro" id="IPR028087">
    <property type="entry name" value="Tad_N"/>
</dbReference>
<dbReference type="OrthoDB" id="2830515at2"/>
<name>A0A1H0UC62_9BACI</name>
<proteinExistence type="predicted"/>
<dbReference type="Pfam" id="PF13400">
    <property type="entry name" value="Tad"/>
    <property type="match status" value="1"/>
</dbReference>
<dbReference type="EMBL" id="FNJU01000004">
    <property type="protein sequence ID" value="SDP63769.1"/>
    <property type="molecule type" value="Genomic_DNA"/>
</dbReference>